<organism evidence="6 7">
    <name type="scientific">Hondaea fermentalgiana</name>
    <dbReference type="NCBI Taxonomy" id="2315210"/>
    <lineage>
        <taxon>Eukaryota</taxon>
        <taxon>Sar</taxon>
        <taxon>Stramenopiles</taxon>
        <taxon>Bigyra</taxon>
        <taxon>Labyrinthulomycetes</taxon>
        <taxon>Thraustochytrida</taxon>
        <taxon>Thraustochytriidae</taxon>
        <taxon>Hondaea</taxon>
    </lineage>
</organism>
<dbReference type="FunCoup" id="A0A2R5GDK3">
    <property type="interactions" value="9"/>
</dbReference>
<dbReference type="OrthoDB" id="202825at2759"/>
<name>A0A2R5GDK3_9STRA</name>
<comment type="caution">
    <text evidence="6">The sequence shown here is derived from an EMBL/GenBank/DDBJ whole genome shotgun (WGS) entry which is preliminary data.</text>
</comment>
<keyword evidence="4" id="KW-0067">ATP-binding</keyword>
<dbReference type="GO" id="GO:0036064">
    <property type="term" value="C:ciliary basal body"/>
    <property type="evidence" value="ECO:0007669"/>
    <property type="project" value="TreeGrafter"/>
</dbReference>
<dbReference type="InterPro" id="IPR004344">
    <property type="entry name" value="TTL/TTLL_fam"/>
</dbReference>
<keyword evidence="7" id="KW-1185">Reference proteome</keyword>
<dbReference type="Gene3D" id="3.30.470.20">
    <property type="entry name" value="ATP-grasp fold, B domain"/>
    <property type="match status" value="1"/>
</dbReference>
<comment type="similarity">
    <text evidence="1">Belongs to the tubulin--tyrosine ligase family.</text>
</comment>
<dbReference type="Pfam" id="PF03133">
    <property type="entry name" value="TTL"/>
    <property type="match status" value="1"/>
</dbReference>
<reference evidence="6 7" key="1">
    <citation type="submission" date="2017-12" db="EMBL/GenBank/DDBJ databases">
        <title>Sequencing, de novo assembly and annotation of complete genome of a new Thraustochytrid species, strain FCC1311.</title>
        <authorList>
            <person name="Sedici K."/>
            <person name="Godart F."/>
            <person name="Aiese Cigliano R."/>
            <person name="Sanseverino W."/>
            <person name="Barakat M."/>
            <person name="Ortet P."/>
            <person name="Marechal E."/>
            <person name="Cagnac O."/>
            <person name="Amato A."/>
        </authorList>
    </citation>
    <scope>NUCLEOTIDE SEQUENCE [LARGE SCALE GENOMIC DNA]</scope>
</reference>
<dbReference type="SUPFAM" id="SSF56059">
    <property type="entry name" value="Glutathione synthetase ATP-binding domain-like"/>
    <property type="match status" value="1"/>
</dbReference>
<accession>A0A2R5GDK3</accession>
<dbReference type="GO" id="GO:0015631">
    <property type="term" value="F:tubulin binding"/>
    <property type="evidence" value="ECO:0007669"/>
    <property type="project" value="TreeGrafter"/>
</dbReference>
<dbReference type="PANTHER" id="PTHR12241">
    <property type="entry name" value="TUBULIN POLYGLUTAMYLASE"/>
    <property type="match status" value="1"/>
</dbReference>
<evidence type="ECO:0000256" key="3">
    <source>
        <dbReference type="ARBA" id="ARBA00022741"/>
    </source>
</evidence>
<dbReference type="AlphaFoldDB" id="A0A2R5GDK3"/>
<evidence type="ECO:0000256" key="1">
    <source>
        <dbReference type="ARBA" id="ARBA00006820"/>
    </source>
</evidence>
<evidence type="ECO:0000256" key="2">
    <source>
        <dbReference type="ARBA" id="ARBA00022598"/>
    </source>
</evidence>
<evidence type="ECO:0000313" key="7">
    <source>
        <dbReference type="Proteomes" id="UP000241890"/>
    </source>
</evidence>
<sequence>MVKRGWKETDSDMDWDIHWSDRDWIIDHFDNAHFETWQRVNHYRNDRELCRKDLLIKNLKRQKRQLERDGSAEADAYEFFPDTFVLPREYAIFVETFKKAGATTATWIMKPIGKSQGRGIFLFRNLNDIRKWKSETRWKADNADVESYIVQRYICNPYLVGGKKFDLRIYALVTSFTPLKVYLHRSGFARFSNSRYSSLASDMANQYVHLTNVAVQKSADNYNKATGGKWGLRDLKLYLMSRHGVERTNQVFADIEDIVLRSLQSVQKVMIHDKHCFELYGYDIMIDDQLKPWLIEVNASPSLAANTDEDFSLKFRLLNDMFDIVDMEGRRTGEEMRIGGFDLMFDAANEGRGRKRRVEAGYVSTLGSETP</sequence>
<keyword evidence="3" id="KW-0547">Nucleotide-binding</keyword>
<gene>
    <name evidence="6" type="ORF">FCC1311_046122</name>
</gene>
<dbReference type="GO" id="GO:0005524">
    <property type="term" value="F:ATP binding"/>
    <property type="evidence" value="ECO:0007669"/>
    <property type="project" value="UniProtKB-KW"/>
</dbReference>
<protein>
    <recommendedName>
        <fullName evidence="5">Tubulin--tyrosine ligase-like protein 9</fullName>
    </recommendedName>
</protein>
<proteinExistence type="inferred from homology"/>
<evidence type="ECO:0000256" key="5">
    <source>
        <dbReference type="ARBA" id="ARBA00030445"/>
    </source>
</evidence>
<dbReference type="GO" id="GO:0070740">
    <property type="term" value="F:tubulin-glutamic acid ligase activity"/>
    <property type="evidence" value="ECO:0007669"/>
    <property type="project" value="TreeGrafter"/>
</dbReference>
<dbReference type="InParanoid" id="A0A2R5GDK3"/>
<keyword evidence="2" id="KW-0436">Ligase</keyword>
<dbReference type="GO" id="GO:0000226">
    <property type="term" value="P:microtubule cytoskeleton organization"/>
    <property type="evidence" value="ECO:0007669"/>
    <property type="project" value="TreeGrafter"/>
</dbReference>
<evidence type="ECO:0000313" key="6">
    <source>
        <dbReference type="EMBL" id="GBG28389.1"/>
    </source>
</evidence>
<dbReference type="PANTHER" id="PTHR12241:SF39">
    <property type="entry name" value="TUBULIN POLYGLUTAMYLASE TTLL9-RELATED"/>
    <property type="match status" value="1"/>
</dbReference>
<evidence type="ECO:0000256" key="4">
    <source>
        <dbReference type="ARBA" id="ARBA00022840"/>
    </source>
</evidence>
<dbReference type="Proteomes" id="UP000241890">
    <property type="component" value="Unassembled WGS sequence"/>
</dbReference>
<dbReference type="EMBL" id="BEYU01000040">
    <property type="protein sequence ID" value="GBG28389.1"/>
    <property type="molecule type" value="Genomic_DNA"/>
</dbReference>
<dbReference type="PROSITE" id="PS51221">
    <property type="entry name" value="TTL"/>
    <property type="match status" value="1"/>
</dbReference>